<accession>X1KVW0</accession>
<proteinExistence type="predicted"/>
<organism evidence="2">
    <name type="scientific">marine sediment metagenome</name>
    <dbReference type="NCBI Taxonomy" id="412755"/>
    <lineage>
        <taxon>unclassified sequences</taxon>
        <taxon>metagenomes</taxon>
        <taxon>ecological metagenomes</taxon>
    </lineage>
</organism>
<protein>
    <submittedName>
        <fullName evidence="2">Uncharacterized protein</fullName>
    </submittedName>
</protein>
<feature type="region of interest" description="Disordered" evidence="1">
    <location>
        <begin position="17"/>
        <end position="41"/>
    </location>
</feature>
<evidence type="ECO:0000313" key="2">
    <source>
        <dbReference type="EMBL" id="GAH86098.1"/>
    </source>
</evidence>
<reference evidence="2" key="1">
    <citation type="journal article" date="2014" name="Front. Microbiol.">
        <title>High frequency of phylogenetically diverse reductive dehalogenase-homologous genes in deep subseafloor sedimentary metagenomes.</title>
        <authorList>
            <person name="Kawai M."/>
            <person name="Futagami T."/>
            <person name="Toyoda A."/>
            <person name="Takaki Y."/>
            <person name="Nishi S."/>
            <person name="Hori S."/>
            <person name="Arai W."/>
            <person name="Tsubouchi T."/>
            <person name="Morono Y."/>
            <person name="Uchiyama I."/>
            <person name="Ito T."/>
            <person name="Fujiyama A."/>
            <person name="Inagaki F."/>
            <person name="Takami H."/>
        </authorList>
    </citation>
    <scope>NUCLEOTIDE SEQUENCE</scope>
    <source>
        <strain evidence="2">Expedition CK06-06</strain>
    </source>
</reference>
<feature type="compositionally biased region" description="Basic residues" evidence="1">
    <location>
        <begin position="19"/>
        <end position="28"/>
    </location>
</feature>
<gene>
    <name evidence="2" type="ORF">S03H2_59924</name>
</gene>
<comment type="caution">
    <text evidence="2">The sequence shown here is derived from an EMBL/GenBank/DDBJ whole genome shotgun (WGS) entry which is preliminary data.</text>
</comment>
<sequence>MLAFVAGKVRIAINQKISNARKKNKKTNKPRDETSYRTFHL</sequence>
<dbReference type="AlphaFoldDB" id="X1KVW0"/>
<name>X1KVW0_9ZZZZ</name>
<evidence type="ECO:0000256" key="1">
    <source>
        <dbReference type="SAM" id="MobiDB-lite"/>
    </source>
</evidence>
<dbReference type="EMBL" id="BARU01038571">
    <property type="protein sequence ID" value="GAH86098.1"/>
    <property type="molecule type" value="Genomic_DNA"/>
</dbReference>